<feature type="domain" description="G protein gamma" evidence="1">
    <location>
        <begin position="10"/>
        <end position="68"/>
    </location>
</feature>
<gene>
    <name evidence="3" type="ORF">J8273_6256</name>
</gene>
<dbReference type="InterPro" id="IPR015898">
    <property type="entry name" value="G-protein_gamma-like_dom"/>
</dbReference>
<dbReference type="AlphaFoldDB" id="A0A8J6DY42"/>
<proteinExistence type="predicted"/>
<dbReference type="Proteomes" id="UP000717585">
    <property type="component" value="Unassembled WGS sequence"/>
</dbReference>
<protein>
    <submittedName>
        <fullName evidence="3">G-protein subunit gamma</fullName>
    </submittedName>
</protein>
<accession>A0A8J6DY42</accession>
<evidence type="ECO:0000259" key="2">
    <source>
        <dbReference type="SMART" id="SM01224"/>
    </source>
</evidence>
<comment type="caution">
    <text evidence="3">The sequence shown here is derived from an EMBL/GenBank/DDBJ whole genome shotgun (WGS) entry which is preliminary data.</text>
</comment>
<dbReference type="SMART" id="SM01224">
    <property type="entry name" value="G_gamma"/>
    <property type="match status" value="1"/>
</dbReference>
<dbReference type="Gene3D" id="4.10.260.10">
    <property type="entry name" value="Transducin (heterotrimeric G protein), gamma chain"/>
    <property type="match status" value="1"/>
</dbReference>
<name>A0A8J6DY42_9EUKA</name>
<dbReference type="Pfam" id="PF00631">
    <property type="entry name" value="G-gamma"/>
    <property type="match status" value="1"/>
</dbReference>
<dbReference type="EMBL" id="JAHDYR010000053">
    <property type="protein sequence ID" value="KAG9391494.1"/>
    <property type="molecule type" value="Genomic_DNA"/>
</dbReference>
<evidence type="ECO:0000313" key="4">
    <source>
        <dbReference type="Proteomes" id="UP000717585"/>
    </source>
</evidence>
<dbReference type="GO" id="GO:0007186">
    <property type="term" value="P:G protein-coupled receptor signaling pathway"/>
    <property type="evidence" value="ECO:0007669"/>
    <property type="project" value="InterPro"/>
</dbReference>
<keyword evidence="4" id="KW-1185">Reference proteome</keyword>
<evidence type="ECO:0000259" key="1">
    <source>
        <dbReference type="SMART" id="SM00224"/>
    </source>
</evidence>
<evidence type="ECO:0000313" key="3">
    <source>
        <dbReference type="EMBL" id="KAG9391494.1"/>
    </source>
</evidence>
<dbReference type="InterPro" id="IPR036284">
    <property type="entry name" value="GGL_sf"/>
</dbReference>
<feature type="domain" description="G protein gamma" evidence="2">
    <location>
        <begin position="4"/>
        <end position="68"/>
    </location>
</feature>
<dbReference type="SMART" id="SM00224">
    <property type="entry name" value="GGL"/>
    <property type="match status" value="1"/>
</dbReference>
<dbReference type="SUPFAM" id="SSF48670">
    <property type="entry name" value="Transducin (heterotrimeric G protein), gamma chain"/>
    <property type="match status" value="1"/>
</dbReference>
<organism evidence="3 4">
    <name type="scientific">Carpediemonas membranifera</name>
    <dbReference type="NCBI Taxonomy" id="201153"/>
    <lineage>
        <taxon>Eukaryota</taxon>
        <taxon>Metamonada</taxon>
        <taxon>Carpediemonas-like organisms</taxon>
        <taxon>Carpediemonas</taxon>
    </lineage>
</organism>
<reference evidence="3" key="1">
    <citation type="submission" date="2021-05" db="EMBL/GenBank/DDBJ databases">
        <title>A free-living protist that lacks canonical eukaryotic 1 DNA replication and segregation systems.</title>
        <authorList>
            <person name="Salas-Leiva D.E."/>
            <person name="Tromer E.C."/>
            <person name="Curtis B.A."/>
            <person name="Jerlstrom-Hultqvist J."/>
            <person name="Kolisko M."/>
            <person name="Yi Z."/>
            <person name="Salas-Leiva J.S."/>
            <person name="Gallot-Lavallee L."/>
            <person name="Kops G.J.P.L."/>
            <person name="Archibald J.M."/>
            <person name="Simpson A.G.B."/>
            <person name="Roger A.J."/>
        </authorList>
    </citation>
    <scope>NUCLEOTIDE SEQUENCE</scope>
    <source>
        <strain evidence="3">BICM</strain>
    </source>
</reference>
<sequence>MDRSQQVLKQQLTQNERLKLQCEASKRIMKVSEAAEVFITYITGKEDPLLTPGDSSNPFAPKGGCLCFKS</sequence>